<name>A0A2G1VR40_9FLAO</name>
<dbReference type="SUPFAM" id="SSF51735">
    <property type="entry name" value="NAD(P)-binding Rossmann-fold domains"/>
    <property type="match status" value="1"/>
</dbReference>
<dbReference type="PANTHER" id="PTHR22604:SF105">
    <property type="entry name" value="TRANS-1,2-DIHYDROBENZENE-1,2-DIOL DEHYDROGENASE"/>
    <property type="match status" value="1"/>
</dbReference>
<comment type="similarity">
    <text evidence="1">Belongs to the Gfo/Idh/MocA family.</text>
</comment>
<dbReference type="EMBL" id="NQXA01000008">
    <property type="protein sequence ID" value="PHQ29246.1"/>
    <property type="molecule type" value="Genomic_DNA"/>
</dbReference>
<feature type="domain" description="Gfo/Idh/MocA-like oxidoreductase N-terminal" evidence="3">
    <location>
        <begin position="4"/>
        <end position="121"/>
    </location>
</feature>
<evidence type="ECO:0000313" key="6">
    <source>
        <dbReference type="Proteomes" id="UP000229433"/>
    </source>
</evidence>
<dbReference type="Proteomes" id="UP000229433">
    <property type="component" value="Unassembled WGS sequence"/>
</dbReference>
<proteinExistence type="inferred from homology"/>
<dbReference type="RefSeq" id="WP_099646446.1">
    <property type="nucleotide sequence ID" value="NZ_KZ319291.1"/>
</dbReference>
<dbReference type="Gene3D" id="3.40.50.720">
    <property type="entry name" value="NAD(P)-binding Rossmann-like Domain"/>
    <property type="match status" value="1"/>
</dbReference>
<dbReference type="Gene3D" id="3.30.360.10">
    <property type="entry name" value="Dihydrodipicolinate Reductase, domain 2"/>
    <property type="match status" value="1"/>
</dbReference>
<accession>A0A2G1VR40</accession>
<dbReference type="GO" id="GO:0016491">
    <property type="term" value="F:oxidoreductase activity"/>
    <property type="evidence" value="ECO:0007669"/>
    <property type="project" value="UniProtKB-KW"/>
</dbReference>
<dbReference type="Pfam" id="PF22725">
    <property type="entry name" value="GFO_IDH_MocA_C3"/>
    <property type="match status" value="1"/>
</dbReference>
<dbReference type="SUPFAM" id="SSF55347">
    <property type="entry name" value="Glyceraldehyde-3-phosphate dehydrogenase-like, C-terminal domain"/>
    <property type="match status" value="1"/>
</dbReference>
<sequence length="326" mass="36372">MKTIRWGILGLGKIANSFAKDMQIVEGSEVYAVASRSQEKADEFGATYKAVNCYDSYEKLAKDPNVDAIYIATPHVRHHQDTLLCLQHGKAVLCEKPFAMNLAQVEEMIATAKQHDVLLMEALWTRFMPHFKFVQDELATGKYGAVKTLTADFCFDAPFNPEGRLYNKDLGGGSLLDIGIYPAFLALAMLGKPETISAKAKIGKTGVDEETEMTFTYSSGTKAHLASSIKIKTPSLATFVCENGMIIMQGQFHMKDKVTTVLDGVKVDHDFGYQAKGYHFEIMHFSDLLRADKKESPIMTYDFSRMLISTLDTVREQIGLEYDLKS</sequence>
<dbReference type="AlphaFoldDB" id="A0A2G1VR40"/>
<keyword evidence="2" id="KW-0560">Oxidoreductase</keyword>
<dbReference type="InterPro" id="IPR055170">
    <property type="entry name" value="GFO_IDH_MocA-like_dom"/>
</dbReference>
<protein>
    <submittedName>
        <fullName evidence="5">Oxidoreductase</fullName>
    </submittedName>
</protein>
<evidence type="ECO:0000259" key="3">
    <source>
        <dbReference type="Pfam" id="PF01408"/>
    </source>
</evidence>
<dbReference type="InterPro" id="IPR000683">
    <property type="entry name" value="Gfo/Idh/MocA-like_OxRdtase_N"/>
</dbReference>
<reference evidence="5 6" key="1">
    <citation type="submission" date="2017-08" db="EMBL/GenBank/DDBJ databases">
        <title>The whole genome shortgun sequences of strain Leeuwenhoekiella nanhaiensis G18 from the South China Sea.</title>
        <authorList>
            <person name="Liu Q."/>
        </authorList>
    </citation>
    <scope>NUCLEOTIDE SEQUENCE [LARGE SCALE GENOMIC DNA]</scope>
    <source>
        <strain evidence="5 6">G18</strain>
    </source>
</reference>
<dbReference type="InterPro" id="IPR036291">
    <property type="entry name" value="NAD(P)-bd_dom_sf"/>
</dbReference>
<dbReference type="GO" id="GO:0000166">
    <property type="term" value="F:nucleotide binding"/>
    <property type="evidence" value="ECO:0007669"/>
    <property type="project" value="InterPro"/>
</dbReference>
<organism evidence="5 6">
    <name type="scientific">Leeuwenhoekiella nanhaiensis</name>
    <dbReference type="NCBI Taxonomy" id="1655491"/>
    <lineage>
        <taxon>Bacteria</taxon>
        <taxon>Pseudomonadati</taxon>
        <taxon>Bacteroidota</taxon>
        <taxon>Flavobacteriia</taxon>
        <taxon>Flavobacteriales</taxon>
        <taxon>Flavobacteriaceae</taxon>
        <taxon>Leeuwenhoekiella</taxon>
    </lineage>
</organism>
<feature type="domain" description="GFO/IDH/MocA-like oxidoreductase" evidence="4">
    <location>
        <begin position="134"/>
        <end position="246"/>
    </location>
</feature>
<evidence type="ECO:0000256" key="2">
    <source>
        <dbReference type="ARBA" id="ARBA00023002"/>
    </source>
</evidence>
<dbReference type="InterPro" id="IPR050984">
    <property type="entry name" value="Gfo/Idh/MocA_domain"/>
</dbReference>
<dbReference type="PANTHER" id="PTHR22604">
    <property type="entry name" value="OXIDOREDUCTASES"/>
    <property type="match status" value="1"/>
</dbReference>
<gene>
    <name evidence="5" type="ORF">CJ305_11625</name>
</gene>
<comment type="caution">
    <text evidence="5">The sequence shown here is derived from an EMBL/GenBank/DDBJ whole genome shotgun (WGS) entry which is preliminary data.</text>
</comment>
<keyword evidence="6" id="KW-1185">Reference proteome</keyword>
<dbReference type="OrthoDB" id="9815825at2"/>
<evidence type="ECO:0000256" key="1">
    <source>
        <dbReference type="ARBA" id="ARBA00010928"/>
    </source>
</evidence>
<evidence type="ECO:0000259" key="4">
    <source>
        <dbReference type="Pfam" id="PF22725"/>
    </source>
</evidence>
<dbReference type="Pfam" id="PF01408">
    <property type="entry name" value="GFO_IDH_MocA"/>
    <property type="match status" value="1"/>
</dbReference>
<evidence type="ECO:0000313" key="5">
    <source>
        <dbReference type="EMBL" id="PHQ29246.1"/>
    </source>
</evidence>